<evidence type="ECO:0000259" key="2">
    <source>
        <dbReference type="Pfam" id="PF09687"/>
    </source>
</evidence>
<organism evidence="3 4">
    <name type="scientific">Plasmodium falciparum IGH-CR14</name>
    <dbReference type="NCBI Taxonomy" id="580059"/>
    <lineage>
        <taxon>Eukaryota</taxon>
        <taxon>Sar</taxon>
        <taxon>Alveolata</taxon>
        <taxon>Apicomplexa</taxon>
        <taxon>Aconoidasida</taxon>
        <taxon>Haemosporida</taxon>
        <taxon>Plasmodiidae</taxon>
        <taxon>Plasmodium</taxon>
        <taxon>Plasmodium (Laverania)</taxon>
    </lineage>
</organism>
<reference evidence="4" key="2">
    <citation type="submission" date="2015-07" db="EMBL/GenBank/DDBJ databases">
        <title>The genome sequence of Plasmodium falciparum IGH-CR14.</title>
        <authorList>
            <consortium name="The Broad Institute Genome Sequencing Platform"/>
            <person name="Volkman S.K."/>
            <person name="Neafsey D.E."/>
            <person name="Dash A.P."/>
            <person name="Chitnis C.E."/>
            <person name="Hartl D.L."/>
            <person name="Young S.K."/>
            <person name="Kodira C.D."/>
            <person name="Zeng Q."/>
            <person name="Koehrsen M."/>
            <person name="Godfrey P."/>
            <person name="Alvarado L."/>
            <person name="Berlin A."/>
            <person name="Borenstein D."/>
            <person name="Chen Z."/>
            <person name="Engels R."/>
            <person name="Freedman E."/>
            <person name="Gellesch M."/>
            <person name="Goldberg J."/>
            <person name="Griggs A."/>
            <person name="Gujja S."/>
            <person name="Heiman D."/>
            <person name="Hepburn T."/>
            <person name="Howarth C."/>
            <person name="Jen D."/>
            <person name="Larson L."/>
            <person name="Lewis B."/>
            <person name="Mehta T."/>
            <person name="Park D."/>
            <person name="Pearson M."/>
            <person name="Roberts A."/>
            <person name="Saif S."/>
            <person name="Shea T."/>
            <person name="Shenoy N."/>
            <person name="Sisk P."/>
            <person name="Stolte C."/>
            <person name="Sykes S."/>
            <person name="Walk T."/>
            <person name="White J."/>
            <person name="Yandava C."/>
            <person name="Wirth D.F."/>
            <person name="Nusbaum C."/>
            <person name="Birren B."/>
        </authorList>
    </citation>
    <scope>NUCLEOTIDE SEQUENCE [LARGE SCALE GENOMIC DNA]</scope>
    <source>
        <strain evidence="4">IGH-CR14</strain>
    </source>
</reference>
<dbReference type="OrthoDB" id="377124at2759"/>
<gene>
    <name evidence="3" type="ORF">PFMG_04400</name>
</gene>
<name>A0A0L1IFQ6_PLAFA</name>
<feature type="compositionally biased region" description="Basic and acidic residues" evidence="1">
    <location>
        <begin position="97"/>
        <end position="106"/>
    </location>
</feature>
<dbReference type="Proteomes" id="UP000054562">
    <property type="component" value="Unassembled WGS sequence"/>
</dbReference>
<protein>
    <recommendedName>
        <fullName evidence="2">Plasmodium RESA N-terminal domain-containing protein</fullName>
    </recommendedName>
</protein>
<feature type="domain" description="Plasmodium RESA N-terminal" evidence="2">
    <location>
        <begin position="227"/>
        <end position="347"/>
    </location>
</feature>
<sequence length="363" mass="43199">MWFCNKFNDNTTKGLLDSNNVQSKYCTIYSFDDEENNMKRKNQFASFSKLCLKLCILGIIVIVNVCCSFESNEISKVNLIKKEYSRILSETEALENLKEESKNRKDDEEEVSLFDGSDDMGRTYDNDTWSVFNEECGKRKPKKKPLKKPHPLKNNFESFSYQSRYNRSSIGDLIQVIKSTFGGEDEHLFQTCPDIFDELVKRSTWERLELDLYETEISDYLTVTYDLSLNEKILTLSRLSNEEDLYNLWSEIMRNEERKFSFLRYHLYNYYYSLKNRSRVSREYSEKIWNECEETLKSLHESHESSIFDLFHKWINGSIHELSEFKVLVSAGRYSWRNLLKTGERECKKFMIKHYKGKTALRI</sequence>
<feature type="compositionally biased region" description="Acidic residues" evidence="1">
    <location>
        <begin position="107"/>
        <end position="118"/>
    </location>
</feature>
<dbReference type="AlphaFoldDB" id="A0A0L1IFQ6"/>
<dbReference type="InterPro" id="IPR044885">
    <property type="entry name" value="PRESA_N_sf"/>
</dbReference>
<evidence type="ECO:0000313" key="3">
    <source>
        <dbReference type="EMBL" id="KNG78441.1"/>
    </source>
</evidence>
<dbReference type="EMBL" id="GG665564">
    <property type="protein sequence ID" value="KNG78441.1"/>
    <property type="molecule type" value="Genomic_DNA"/>
</dbReference>
<dbReference type="Pfam" id="PF09687">
    <property type="entry name" value="PRESAN"/>
    <property type="match status" value="1"/>
</dbReference>
<dbReference type="InterPro" id="IPR019111">
    <property type="entry name" value="PRESA_N"/>
</dbReference>
<proteinExistence type="predicted"/>
<dbReference type="PANTHER" id="PTHR36193">
    <property type="entry name" value="PHISTB DOMAIN-CONTAINING RESA-LIKE PROTEIN 1"/>
    <property type="match status" value="1"/>
</dbReference>
<evidence type="ECO:0000313" key="4">
    <source>
        <dbReference type="Proteomes" id="UP000054562"/>
    </source>
</evidence>
<reference evidence="4" key="1">
    <citation type="submission" date="2015-07" db="EMBL/GenBank/DDBJ databases">
        <title>Annotation of Plasmodium falciparum IGH-CR14.</title>
        <authorList>
            <consortium name="The Broad Institute Genome Sequencing Platform"/>
            <person name="Volkman S.K."/>
            <person name="Neafsey D.E."/>
            <person name="Dash A.P."/>
            <person name="Chitnis C.E."/>
            <person name="Hartl D.L."/>
            <person name="Young S.K."/>
            <person name="Zeng Q."/>
            <person name="Koehrsen M."/>
            <person name="Alvarado L."/>
            <person name="Berlin A."/>
            <person name="Borenstein D."/>
            <person name="Chapman S.B."/>
            <person name="Chen Z."/>
            <person name="Engels R."/>
            <person name="Freedman E."/>
            <person name="Gellesch M."/>
            <person name="Goldberg J."/>
            <person name="Griggs A."/>
            <person name="Gujja S."/>
            <person name="Heilman E.R."/>
            <person name="Heiman D.I."/>
            <person name="Howarth C."/>
            <person name="Jen D."/>
            <person name="Larson L."/>
            <person name="Mehta T."/>
            <person name="Neiman D."/>
            <person name="Park D."/>
            <person name="Pearson M."/>
            <person name="Roberts A."/>
            <person name="Saif S."/>
            <person name="Shea T."/>
            <person name="Shenoy N."/>
            <person name="Sisk P."/>
            <person name="Stolte C."/>
            <person name="Sykes S."/>
            <person name="Walk T."/>
            <person name="White J."/>
            <person name="Yandava C."/>
            <person name="Haas B."/>
            <person name="Henn M.R."/>
            <person name="Nusbaum C."/>
            <person name="Birren B."/>
        </authorList>
    </citation>
    <scope>NUCLEOTIDE SEQUENCE [LARGE SCALE GENOMIC DNA]</scope>
    <source>
        <strain evidence="4">IGH-CR14</strain>
    </source>
</reference>
<dbReference type="Gene3D" id="6.10.280.180">
    <property type="entry name" value="Plasmodium RESA, N-terminal helical domain"/>
    <property type="match status" value="1"/>
</dbReference>
<feature type="region of interest" description="Disordered" evidence="1">
    <location>
        <begin position="97"/>
        <end position="119"/>
    </location>
</feature>
<dbReference type="PANTHER" id="PTHR36193:SF23">
    <property type="entry name" value="PHISTB DOMAIN-CONTAINING RESA-LIKE PROTEIN 1"/>
    <property type="match status" value="1"/>
</dbReference>
<evidence type="ECO:0000256" key="1">
    <source>
        <dbReference type="SAM" id="MobiDB-lite"/>
    </source>
</evidence>
<accession>A0A0L1IFQ6</accession>